<name>A0ABT0MYL7_9GAMM</name>
<dbReference type="InterPro" id="IPR058979">
    <property type="entry name" value="LysC-like"/>
</dbReference>
<dbReference type="NCBIfam" id="NF038368">
    <property type="entry name" value="P2_Rz1"/>
    <property type="match status" value="1"/>
</dbReference>
<organism evidence="1 2">
    <name type="scientific">Brenneria tiliae</name>
    <dbReference type="NCBI Taxonomy" id="2914984"/>
    <lineage>
        <taxon>Bacteria</taxon>
        <taxon>Pseudomonadati</taxon>
        <taxon>Pseudomonadota</taxon>
        <taxon>Gammaproteobacteria</taxon>
        <taxon>Enterobacterales</taxon>
        <taxon>Pectobacteriaceae</taxon>
        <taxon>Brenneria</taxon>
    </lineage>
</organism>
<reference evidence="1 2" key="1">
    <citation type="submission" date="2022-02" db="EMBL/GenBank/DDBJ databases">
        <title>Description of Brenneria tiliae sp. nov. isolated from symptomatic Tilia x moltkei and Tilia x europaea trees in the UK.</title>
        <authorList>
            <person name="Kile H."/>
        </authorList>
    </citation>
    <scope>NUCLEOTIDE SEQUENCE [LARGE SCALE GENOMIC DNA]</scope>
    <source>
        <strain evidence="1 2">MC1SB4.1</strain>
    </source>
</reference>
<dbReference type="InterPro" id="IPR047737">
    <property type="entry name" value="LysC"/>
</dbReference>
<keyword evidence="2" id="KW-1185">Reference proteome</keyword>
<sequence>MLLSSCTAAPPLPAPTVIYVGCPKVTSCPIPAGSPQTNGELSADYRALENALVSCALQVETIKHCQEQHDAETAKPAPRPE</sequence>
<proteinExistence type="predicted"/>
<comment type="caution">
    <text evidence="1">The sequence shown here is derived from an EMBL/GenBank/DDBJ whole genome shotgun (WGS) entry which is preliminary data.</text>
</comment>
<evidence type="ECO:0000313" key="1">
    <source>
        <dbReference type="EMBL" id="MCL2894304.1"/>
    </source>
</evidence>
<dbReference type="Proteomes" id="UP001203069">
    <property type="component" value="Unassembled WGS sequence"/>
</dbReference>
<dbReference type="RefSeq" id="WP_249245505.1">
    <property type="nucleotide sequence ID" value="NZ_JAKPBZ010000114.1"/>
</dbReference>
<protein>
    <submittedName>
        <fullName evidence="1">Rz1-like lysis system protein LysC</fullName>
    </submittedName>
</protein>
<dbReference type="EMBL" id="JAKPBZ010000114">
    <property type="protein sequence ID" value="MCL2894304.1"/>
    <property type="molecule type" value="Genomic_DNA"/>
</dbReference>
<gene>
    <name evidence="1" type="primary">lysC</name>
    <name evidence="1" type="ORF">MFP26_16575</name>
</gene>
<evidence type="ECO:0000313" key="2">
    <source>
        <dbReference type="Proteomes" id="UP001203069"/>
    </source>
</evidence>
<dbReference type="Pfam" id="PF23793">
    <property type="entry name" value="LysC"/>
    <property type="match status" value="1"/>
</dbReference>
<accession>A0ABT0MYL7</accession>